<organism evidence="2 3">
    <name type="scientific">Chlorella vulgaris</name>
    <name type="common">Green alga</name>
    <dbReference type="NCBI Taxonomy" id="3077"/>
    <lineage>
        <taxon>Eukaryota</taxon>
        <taxon>Viridiplantae</taxon>
        <taxon>Chlorophyta</taxon>
        <taxon>core chlorophytes</taxon>
        <taxon>Trebouxiophyceae</taxon>
        <taxon>Chlorellales</taxon>
        <taxon>Chlorellaceae</taxon>
        <taxon>Chlorella clade</taxon>
        <taxon>Chlorella</taxon>
    </lineage>
</organism>
<dbReference type="AlphaFoldDB" id="A0A9D4YUP5"/>
<sequence>MAWMGENPLGLPEGPSCAFYGWNVHNQSVGSTLTNALPPLSTAPPFDLLSLASTQQASQQPPPALCQPALGLDTQDLQQLCLRLGRQLPTCDIVPVDRSGYLVVRRRAAPAASAAPYLFGGSTSGGSEASQPPGWTPAQEQRYQQQLQQLRQHIRFVVELRDQLAASRVHDEQQWGVASAAATTAAAVPGEGQQGPSGLHTLPLAQQQPQEAEGQLLPQASCPPAPQPPVSEPLDLPAQLSGELFRGFLPSVFVDGRRLAMTWNPPAPS</sequence>
<evidence type="ECO:0000313" key="2">
    <source>
        <dbReference type="EMBL" id="KAI3426921.1"/>
    </source>
</evidence>
<protein>
    <submittedName>
        <fullName evidence="2">Uncharacterized protein</fullName>
    </submittedName>
</protein>
<accession>A0A9D4YUP5</accession>
<feature type="compositionally biased region" description="Pro residues" evidence="1">
    <location>
        <begin position="221"/>
        <end position="231"/>
    </location>
</feature>
<feature type="region of interest" description="Disordered" evidence="1">
    <location>
        <begin position="206"/>
        <end position="236"/>
    </location>
</feature>
<reference evidence="2" key="2">
    <citation type="submission" date="2020-11" db="EMBL/GenBank/DDBJ databases">
        <authorList>
            <person name="Cecchin M."/>
            <person name="Marcolungo L."/>
            <person name="Rossato M."/>
            <person name="Girolomoni L."/>
            <person name="Cosentino E."/>
            <person name="Cuine S."/>
            <person name="Li-Beisson Y."/>
            <person name="Delledonne M."/>
            <person name="Ballottari M."/>
        </authorList>
    </citation>
    <scope>NUCLEOTIDE SEQUENCE</scope>
    <source>
        <strain evidence="2">211/11P</strain>
        <tissue evidence="2">Whole cell</tissue>
    </source>
</reference>
<keyword evidence="3" id="KW-1185">Reference proteome</keyword>
<dbReference type="EMBL" id="SIDB01000010">
    <property type="protein sequence ID" value="KAI3426921.1"/>
    <property type="molecule type" value="Genomic_DNA"/>
</dbReference>
<gene>
    <name evidence="2" type="ORF">D9Q98_006865</name>
</gene>
<evidence type="ECO:0000256" key="1">
    <source>
        <dbReference type="SAM" id="MobiDB-lite"/>
    </source>
</evidence>
<evidence type="ECO:0000313" key="3">
    <source>
        <dbReference type="Proteomes" id="UP001055712"/>
    </source>
</evidence>
<name>A0A9D4YUP5_CHLVU</name>
<proteinExistence type="predicted"/>
<dbReference type="Proteomes" id="UP001055712">
    <property type="component" value="Unassembled WGS sequence"/>
</dbReference>
<reference evidence="2" key="1">
    <citation type="journal article" date="2019" name="Plant J.">
        <title>Chlorella vulgaris genome assembly and annotation reveals the molecular basis for metabolic acclimation to high light conditions.</title>
        <authorList>
            <person name="Cecchin M."/>
            <person name="Marcolungo L."/>
            <person name="Rossato M."/>
            <person name="Girolomoni L."/>
            <person name="Cosentino E."/>
            <person name="Cuine S."/>
            <person name="Li-Beisson Y."/>
            <person name="Delledonne M."/>
            <person name="Ballottari M."/>
        </authorList>
    </citation>
    <scope>NUCLEOTIDE SEQUENCE</scope>
    <source>
        <strain evidence="2">211/11P</strain>
    </source>
</reference>
<comment type="caution">
    <text evidence="2">The sequence shown here is derived from an EMBL/GenBank/DDBJ whole genome shotgun (WGS) entry which is preliminary data.</text>
</comment>